<dbReference type="GO" id="GO:0046583">
    <property type="term" value="F:monoatomic cation efflux transmembrane transporter activity"/>
    <property type="evidence" value="ECO:0007669"/>
    <property type="project" value="TreeGrafter"/>
</dbReference>
<dbReference type="Pfam" id="PF03595">
    <property type="entry name" value="SLAC1"/>
    <property type="match status" value="1"/>
</dbReference>
<dbReference type="InterPro" id="IPR004695">
    <property type="entry name" value="SLAC1/Mae1/Ssu1/TehA"/>
</dbReference>
<comment type="subcellular location">
    <subcellularLocation>
        <location evidence="1">Membrane</location>
        <topology evidence="1">Multi-pass membrane protein</topology>
    </subcellularLocation>
</comment>
<evidence type="ECO:0000313" key="7">
    <source>
        <dbReference type="Proteomes" id="UP000320914"/>
    </source>
</evidence>
<feature type="transmembrane region" description="Helical" evidence="5">
    <location>
        <begin position="115"/>
        <end position="139"/>
    </location>
</feature>
<keyword evidence="2 5" id="KW-0812">Transmembrane</keyword>
<gene>
    <name evidence="6" type="ORF">EAH74_12315</name>
</gene>
<dbReference type="GO" id="GO:0005886">
    <property type="term" value="C:plasma membrane"/>
    <property type="evidence" value="ECO:0007669"/>
    <property type="project" value="TreeGrafter"/>
</dbReference>
<dbReference type="InterPro" id="IPR038665">
    <property type="entry name" value="Voltage-dep_anion_channel_sf"/>
</dbReference>
<dbReference type="Gene3D" id="1.50.10.150">
    <property type="entry name" value="Voltage-dependent anion channel"/>
    <property type="match status" value="1"/>
</dbReference>
<feature type="transmembrane region" description="Helical" evidence="5">
    <location>
        <begin position="268"/>
        <end position="289"/>
    </location>
</feature>
<dbReference type="Proteomes" id="UP000320914">
    <property type="component" value="Unassembled WGS sequence"/>
</dbReference>
<keyword evidence="4 5" id="KW-0472">Membrane</keyword>
<feature type="transmembrane region" description="Helical" evidence="5">
    <location>
        <begin position="151"/>
        <end position="171"/>
    </location>
</feature>
<evidence type="ECO:0000256" key="5">
    <source>
        <dbReference type="SAM" id="Phobius"/>
    </source>
</evidence>
<accession>A0A502ICX4</accession>
<evidence type="ECO:0000313" key="6">
    <source>
        <dbReference type="EMBL" id="TPG84799.1"/>
    </source>
</evidence>
<dbReference type="EMBL" id="RCZA01000004">
    <property type="protein sequence ID" value="TPG84799.1"/>
    <property type="molecule type" value="Genomic_DNA"/>
</dbReference>
<evidence type="ECO:0000256" key="4">
    <source>
        <dbReference type="ARBA" id="ARBA00023136"/>
    </source>
</evidence>
<feature type="transmembrane region" description="Helical" evidence="5">
    <location>
        <begin position="88"/>
        <end position="109"/>
    </location>
</feature>
<feature type="transmembrane region" description="Helical" evidence="5">
    <location>
        <begin position="295"/>
        <end position="320"/>
    </location>
</feature>
<feature type="transmembrane region" description="Helical" evidence="5">
    <location>
        <begin position="214"/>
        <end position="235"/>
    </location>
</feature>
<name>A0A502ICX4_9PSED</name>
<feature type="transmembrane region" description="Helical" evidence="5">
    <location>
        <begin position="12"/>
        <end position="34"/>
    </location>
</feature>
<dbReference type="PANTHER" id="PTHR37955:SF1">
    <property type="entry name" value="DEP DOMAIN-CONTAINING PROTEIN"/>
    <property type="match status" value="1"/>
</dbReference>
<protein>
    <submittedName>
        <fullName evidence="6">C4-dicarboxylate ABC transporter</fullName>
    </submittedName>
</protein>
<reference evidence="6 7" key="1">
    <citation type="journal article" date="2019" name="Environ. Microbiol.">
        <title>Species interactions and distinct microbial communities in high Arctic permafrost affected cryosols are associated with the CH4 and CO2 gas fluxes.</title>
        <authorList>
            <person name="Altshuler I."/>
            <person name="Hamel J."/>
            <person name="Turney S."/>
            <person name="Magnuson E."/>
            <person name="Levesque R."/>
            <person name="Greer C."/>
            <person name="Whyte L.G."/>
        </authorList>
    </citation>
    <scope>NUCLEOTIDE SEQUENCE [LARGE SCALE GENOMIC DNA]</scope>
    <source>
        <strain evidence="6 7">OWC5</strain>
    </source>
</reference>
<dbReference type="InterPro" id="IPR052951">
    <property type="entry name" value="Tellurite_res_ion_channel"/>
</dbReference>
<feature type="transmembrane region" description="Helical" evidence="5">
    <location>
        <begin position="177"/>
        <end position="202"/>
    </location>
</feature>
<evidence type="ECO:0000256" key="1">
    <source>
        <dbReference type="ARBA" id="ARBA00004141"/>
    </source>
</evidence>
<evidence type="ECO:0000256" key="2">
    <source>
        <dbReference type="ARBA" id="ARBA00022692"/>
    </source>
</evidence>
<keyword evidence="3 5" id="KW-1133">Transmembrane helix</keyword>
<proteinExistence type="predicted"/>
<evidence type="ECO:0000256" key="3">
    <source>
        <dbReference type="ARBA" id="ARBA00022989"/>
    </source>
</evidence>
<dbReference type="AlphaFoldDB" id="A0A502ICX4"/>
<feature type="transmembrane region" description="Helical" evidence="5">
    <location>
        <begin position="241"/>
        <end position="261"/>
    </location>
</feature>
<feature type="transmembrane region" description="Helical" evidence="5">
    <location>
        <begin position="54"/>
        <end position="76"/>
    </location>
</feature>
<dbReference type="PANTHER" id="PTHR37955">
    <property type="entry name" value="TELLURITE RESISTANCE PROTEIN TEHA"/>
    <property type="match status" value="1"/>
</dbReference>
<sequence length="337" mass="36671">MSTAGTSQEIDIKIGAMGYLPVALFGSIMALSSLALGWRIAHAYFGTPQWVGEYIGYAAMLGFVGLVIGYAVKVWSSFDLVRAEFNHPIAGSLFGTPLISLLLLPILLVEINLQLARIVWVLGTVGMTLFAWLIVNRWMSVKMRIEHTTPAWIIPVVGMINVPLAIPALHFQSMHGVMIFSLAVGLFFAIPLFTMIFSRLMFEAPMPTTLQPSLMIVVAPFAVGFSSYVTTIGQIDAFAEALLMLMLFLLAVVLGRLWRLAGCCPFRVVWWSVSFPLASSASAALRYAAYAQNEYANGIAIFLLTLASSVILGLFARTLLGIVRGELRTLTGDLAAN</sequence>
<organism evidence="6 7">
    <name type="scientific">Pseudomonas mandelii</name>
    <dbReference type="NCBI Taxonomy" id="75612"/>
    <lineage>
        <taxon>Bacteria</taxon>
        <taxon>Pseudomonadati</taxon>
        <taxon>Pseudomonadota</taxon>
        <taxon>Gammaproteobacteria</taxon>
        <taxon>Pseudomonadales</taxon>
        <taxon>Pseudomonadaceae</taxon>
        <taxon>Pseudomonas</taxon>
    </lineage>
</organism>
<dbReference type="RefSeq" id="WP_140678664.1">
    <property type="nucleotide sequence ID" value="NZ_RCZA01000004.1"/>
</dbReference>
<comment type="caution">
    <text evidence="6">The sequence shown here is derived from an EMBL/GenBank/DDBJ whole genome shotgun (WGS) entry which is preliminary data.</text>
</comment>
<dbReference type="CDD" id="cd09323">
    <property type="entry name" value="TDT_SLAC1_like"/>
    <property type="match status" value="1"/>
</dbReference>